<gene>
    <name evidence="1" type="ORF">HGA03_17040</name>
</gene>
<evidence type="ECO:0000313" key="1">
    <source>
        <dbReference type="EMBL" id="NKY24371.1"/>
    </source>
</evidence>
<dbReference type="Proteomes" id="UP000581206">
    <property type="component" value="Unassembled WGS sequence"/>
</dbReference>
<proteinExistence type="predicted"/>
<accession>A0A7X6R0Q2</accession>
<sequence>MSNDTTASDGGHVLNALARIVRGTEGNMGAGWNARIADRLDAAADEIFQLAGLRGESLAAARGYVGDEWVTDLLNCLYPGPELAARRDKIT</sequence>
<dbReference type="RefSeq" id="WP_168631491.1">
    <property type="nucleotide sequence ID" value="NZ_BONL01000019.1"/>
</dbReference>
<dbReference type="EMBL" id="JAAXOX010000014">
    <property type="protein sequence ID" value="NKY24371.1"/>
    <property type="molecule type" value="Genomic_DNA"/>
</dbReference>
<organism evidence="1 2">
    <name type="scientific">Cellulomonas denverensis</name>
    <dbReference type="NCBI Taxonomy" id="264297"/>
    <lineage>
        <taxon>Bacteria</taxon>
        <taxon>Bacillati</taxon>
        <taxon>Actinomycetota</taxon>
        <taxon>Actinomycetes</taxon>
        <taxon>Micrococcales</taxon>
        <taxon>Cellulomonadaceae</taxon>
        <taxon>Cellulomonas</taxon>
    </lineage>
</organism>
<keyword evidence="2" id="KW-1185">Reference proteome</keyword>
<comment type="caution">
    <text evidence="1">The sequence shown here is derived from an EMBL/GenBank/DDBJ whole genome shotgun (WGS) entry which is preliminary data.</text>
</comment>
<protein>
    <submittedName>
        <fullName evidence="1">Uncharacterized protein</fullName>
    </submittedName>
</protein>
<reference evidence="1 2" key="1">
    <citation type="submission" date="2020-04" db="EMBL/GenBank/DDBJ databases">
        <title>MicrobeNet Type strains.</title>
        <authorList>
            <person name="Nicholson A.C."/>
        </authorList>
    </citation>
    <scope>NUCLEOTIDE SEQUENCE [LARGE SCALE GENOMIC DNA]</scope>
    <source>
        <strain evidence="1 2">ATCC BAA-788</strain>
    </source>
</reference>
<dbReference type="AlphaFoldDB" id="A0A7X6R0Q2"/>
<name>A0A7X6R0Q2_9CELL</name>
<evidence type="ECO:0000313" key="2">
    <source>
        <dbReference type="Proteomes" id="UP000581206"/>
    </source>
</evidence>